<organism evidence="1 2">
    <name type="scientific">Danxiaibacter flavus</name>
    <dbReference type="NCBI Taxonomy" id="3049108"/>
    <lineage>
        <taxon>Bacteria</taxon>
        <taxon>Pseudomonadati</taxon>
        <taxon>Bacteroidota</taxon>
        <taxon>Chitinophagia</taxon>
        <taxon>Chitinophagales</taxon>
        <taxon>Chitinophagaceae</taxon>
        <taxon>Danxiaibacter</taxon>
    </lineage>
</organism>
<protein>
    <submittedName>
        <fullName evidence="1">Uncharacterized protein</fullName>
    </submittedName>
</protein>
<dbReference type="RefSeq" id="WP_369327692.1">
    <property type="nucleotide sequence ID" value="NZ_JAULBC010000001.1"/>
</dbReference>
<reference evidence="1 2" key="1">
    <citation type="submission" date="2023-07" db="EMBL/GenBank/DDBJ databases">
        <authorList>
            <person name="Lian W.-H."/>
        </authorList>
    </citation>
    <scope>NUCLEOTIDE SEQUENCE [LARGE SCALE GENOMIC DNA]</scope>
    <source>
        <strain evidence="1 2">SYSU DXS3180</strain>
    </source>
</reference>
<keyword evidence="2" id="KW-1185">Reference proteome</keyword>
<evidence type="ECO:0000313" key="2">
    <source>
        <dbReference type="Proteomes" id="UP001560573"/>
    </source>
</evidence>
<gene>
    <name evidence="1" type="ORF">QTN47_02270</name>
</gene>
<name>A0ABV3ZD08_9BACT</name>
<dbReference type="EMBL" id="JAULBC010000001">
    <property type="protein sequence ID" value="MEX6686299.1"/>
    <property type="molecule type" value="Genomic_DNA"/>
</dbReference>
<proteinExistence type="predicted"/>
<comment type="caution">
    <text evidence="1">The sequence shown here is derived from an EMBL/GenBank/DDBJ whole genome shotgun (WGS) entry which is preliminary data.</text>
</comment>
<accession>A0ABV3ZD08</accession>
<evidence type="ECO:0000313" key="1">
    <source>
        <dbReference type="EMBL" id="MEX6686299.1"/>
    </source>
</evidence>
<sequence>MENLSELFIPTGELLLTTKLLKDKDLMANDNPAPLSAGKSYPIETGDVVFSIGANASLDVKLFNDENDNDEDNFLATKDKPITFDTANTAYLKYRGAITAKASGQVSLENLGFNADFSVTGGAKHLYYSGHNNTESINKAFLFDISHFKTIFRFEDVENLEVNNALALLVNGTLNAGLSVSWSNIFSQSLSALTNQLKTPLTLDINIGPQLTAAFNVSIKDDFFYFIKKIDKDNCLVSVRKAKSSVASGNIGASIGISFAQPDVLQTQLFDLYNKVIQSLTASTATEVEQVIANIESASADPTKKVLIAKLLGLFGLQNIPENLQLLVSKLHDFEKDIKGNLQKIALANITFSFKVEYSRIEENTELLSVSLPTAVLKNYHKDLLRFRTGNLLQDMRKNTIPFILNTYLNEQKLVVERSFGFGLKLFNMSIISSKDYSTRKRFIRTNLTQNKQVLIDNTAGYTWSLGKAQGSWMGELCGTMANFSKQVIPTADEFDFSLTLNMIQKDNKMSLNDFKSYLDTAVLWSIMKQEDANAFANKYAGSEIIGQEVWIEHKLIFPDNTLKLILQQIDIIGWSNINIDTFCFAMAASMSYLPDFVLRASKQERQNTYAGAWKTFIQNHELDRGQYADIIASVIDEKGNPDNLSAFETNSSNWTFGDSFEGVIRSNPGLFDALTDFINGIIDWNNNIAQHTSFDRLDHSYNKISGIFKQSFYLKTLGCFLLTHAERLNLTKDVKRIFTISYGAADNKQVINFAMI</sequence>
<dbReference type="Proteomes" id="UP001560573">
    <property type="component" value="Unassembled WGS sequence"/>
</dbReference>